<dbReference type="Pfam" id="PF05973">
    <property type="entry name" value="Gp49"/>
    <property type="match status" value="1"/>
</dbReference>
<protein>
    <recommendedName>
        <fullName evidence="3">Phage-related protein</fullName>
    </recommendedName>
</protein>
<proteinExistence type="predicted"/>
<reference evidence="1 2" key="1">
    <citation type="journal article" date="2015" name="Nature">
        <title>rRNA introns, odd ribosomes, and small enigmatic genomes across a large radiation of phyla.</title>
        <authorList>
            <person name="Brown C.T."/>
            <person name="Hug L.A."/>
            <person name="Thomas B.C."/>
            <person name="Sharon I."/>
            <person name="Castelle C.J."/>
            <person name="Singh A."/>
            <person name="Wilkins M.J."/>
            <person name="Williams K.H."/>
            <person name="Banfield J.F."/>
        </authorList>
    </citation>
    <scope>NUCLEOTIDE SEQUENCE [LARGE SCALE GENOMIC DNA]</scope>
</reference>
<evidence type="ECO:0000313" key="1">
    <source>
        <dbReference type="EMBL" id="KKU63997.1"/>
    </source>
</evidence>
<dbReference type="Proteomes" id="UP000034501">
    <property type="component" value="Unassembled WGS sequence"/>
</dbReference>
<dbReference type="AlphaFoldDB" id="A0A0G1S3N7"/>
<sequence length="116" mass="13507">MIARWKITYYKTPTGKFPVKELIDKLEEIPRARVYNTIELLAEFGINLGMSHAKKVAGTSLWELRVLGEKSIRIFYIAIKGREFLLLHAFTKKKQKTPKKEIKTALTRIKDFLKKA</sequence>
<dbReference type="InterPro" id="IPR009241">
    <property type="entry name" value="HigB-like"/>
</dbReference>
<name>A0A0G1S3N7_9BACT</name>
<evidence type="ECO:0000313" key="2">
    <source>
        <dbReference type="Proteomes" id="UP000034501"/>
    </source>
</evidence>
<accession>A0A0G1S3N7</accession>
<comment type="caution">
    <text evidence="1">The sequence shown here is derived from an EMBL/GenBank/DDBJ whole genome shotgun (WGS) entry which is preliminary data.</text>
</comment>
<gene>
    <name evidence="1" type="ORF">UX88_C0019G0008</name>
</gene>
<dbReference type="EMBL" id="LCNW01000019">
    <property type="protein sequence ID" value="KKU63997.1"/>
    <property type="molecule type" value="Genomic_DNA"/>
</dbReference>
<organism evidence="1 2">
    <name type="scientific">Candidatus Woesebacteria bacterium GW2011_GWC2_47_16</name>
    <dbReference type="NCBI Taxonomy" id="1618590"/>
    <lineage>
        <taxon>Bacteria</taxon>
        <taxon>Candidatus Woeseibacteriota</taxon>
    </lineage>
</organism>
<evidence type="ECO:0008006" key="3">
    <source>
        <dbReference type="Google" id="ProtNLM"/>
    </source>
</evidence>